<accession>A0A511YR16</accession>
<name>A0A511YR16_9FLAO</name>
<sequence>MQYSENNINVADPVIAQTVNESIISVKGLANVKAEEYVAIFSITQVAESAEEVNDLIDRRITSSLEHIKTRKGVETYVDMISFVPVYQEKRRVKRPTTKYPQDLS</sequence>
<evidence type="ECO:0000313" key="1">
    <source>
        <dbReference type="EMBL" id="GEN77643.1"/>
    </source>
</evidence>
<evidence type="ECO:0000313" key="2">
    <source>
        <dbReference type="Proteomes" id="UP000321863"/>
    </source>
</evidence>
<comment type="caution">
    <text evidence="1">The sequence shown here is derived from an EMBL/GenBank/DDBJ whole genome shotgun (WGS) entry which is preliminary data.</text>
</comment>
<protein>
    <submittedName>
        <fullName evidence="1">Uncharacterized protein</fullName>
    </submittedName>
</protein>
<dbReference type="EMBL" id="BJYJ01000028">
    <property type="protein sequence ID" value="GEN77643.1"/>
    <property type="molecule type" value="Genomic_DNA"/>
</dbReference>
<reference evidence="1 2" key="1">
    <citation type="submission" date="2019-07" db="EMBL/GenBank/DDBJ databases">
        <title>Whole genome shotgun sequence of Chryseobacterium hagamense NBRC 105253.</title>
        <authorList>
            <person name="Hosoyama A."/>
            <person name="Uohara A."/>
            <person name="Ohji S."/>
            <person name="Ichikawa N."/>
        </authorList>
    </citation>
    <scope>NUCLEOTIDE SEQUENCE [LARGE SCALE GENOMIC DNA]</scope>
    <source>
        <strain evidence="1 2">NBRC 105253</strain>
    </source>
</reference>
<organism evidence="1 2">
    <name type="scientific">Chryseobacterium hagamense</name>
    <dbReference type="NCBI Taxonomy" id="395935"/>
    <lineage>
        <taxon>Bacteria</taxon>
        <taxon>Pseudomonadati</taxon>
        <taxon>Bacteroidota</taxon>
        <taxon>Flavobacteriia</taxon>
        <taxon>Flavobacteriales</taxon>
        <taxon>Weeksellaceae</taxon>
        <taxon>Chryseobacterium group</taxon>
        <taxon>Chryseobacterium</taxon>
    </lineage>
</organism>
<keyword evidence="2" id="KW-1185">Reference proteome</keyword>
<proteinExistence type="predicted"/>
<gene>
    <name evidence="1" type="ORF">CHA01nite_33830</name>
</gene>
<dbReference type="AlphaFoldDB" id="A0A511YR16"/>
<dbReference type="Proteomes" id="UP000321863">
    <property type="component" value="Unassembled WGS sequence"/>
</dbReference>